<dbReference type="RefSeq" id="WP_085816573.1">
    <property type="nucleotide sequence ID" value="NZ_RBXI01000003.1"/>
</dbReference>
<proteinExistence type="predicted"/>
<dbReference type="Pfam" id="PF07386">
    <property type="entry name" value="DUF1499"/>
    <property type="match status" value="1"/>
</dbReference>
<dbReference type="Proteomes" id="UP000193207">
    <property type="component" value="Unassembled WGS sequence"/>
</dbReference>
<reference evidence="1 2" key="1">
    <citation type="submission" date="2017-03" db="EMBL/GenBank/DDBJ databases">
        <authorList>
            <person name="Afonso C.L."/>
            <person name="Miller P.J."/>
            <person name="Scott M.A."/>
            <person name="Spackman E."/>
            <person name="Goraichik I."/>
            <person name="Dimitrov K.M."/>
            <person name="Suarez D.L."/>
            <person name="Swayne D.E."/>
        </authorList>
    </citation>
    <scope>NUCLEOTIDE SEQUENCE [LARGE SCALE GENOMIC DNA]</scope>
    <source>
        <strain evidence="1 2">CECT 8110</strain>
    </source>
</reference>
<keyword evidence="2" id="KW-1185">Reference proteome</keyword>
<evidence type="ECO:0000313" key="2">
    <source>
        <dbReference type="Proteomes" id="UP000193207"/>
    </source>
</evidence>
<protein>
    <recommendedName>
        <fullName evidence="3">DUF1499 domain-containing protein</fullName>
    </recommendedName>
</protein>
<evidence type="ECO:0008006" key="3">
    <source>
        <dbReference type="Google" id="ProtNLM"/>
    </source>
</evidence>
<gene>
    <name evidence="1" type="ORF">ROH8110_00989</name>
</gene>
<accession>A0A1X6YKU1</accession>
<dbReference type="InterPro" id="IPR010865">
    <property type="entry name" value="DUF1499"/>
</dbReference>
<name>A0A1X6YKU1_9RHOB</name>
<evidence type="ECO:0000313" key="1">
    <source>
        <dbReference type="EMBL" id="SLN23974.1"/>
    </source>
</evidence>
<dbReference type="AlphaFoldDB" id="A0A1X6YKU1"/>
<sequence length="130" mass="14461">MVVLLALGAMAYVRLAPSDPARWHRMPDNLSEGDFSQGAVRVVDAGEDGLARLDRIIRDTARSEPLAGSVEQGIITYISRSRIFGFPDYTTLRQRDGRLELYARARFGKSDLGVNAARLDRWLEALAQRG</sequence>
<organism evidence="1 2">
    <name type="scientific">Roseovarius halotolerans</name>
    <dbReference type="NCBI Taxonomy" id="505353"/>
    <lineage>
        <taxon>Bacteria</taxon>
        <taxon>Pseudomonadati</taxon>
        <taxon>Pseudomonadota</taxon>
        <taxon>Alphaproteobacteria</taxon>
        <taxon>Rhodobacterales</taxon>
        <taxon>Roseobacteraceae</taxon>
        <taxon>Roseovarius</taxon>
    </lineage>
</organism>
<dbReference type="EMBL" id="FWFU01000001">
    <property type="protein sequence ID" value="SLN23974.1"/>
    <property type="molecule type" value="Genomic_DNA"/>
</dbReference>
<dbReference type="OrthoDB" id="8479024at2"/>